<sequence length="249" mass="29020">MRLFTLKISLAAQYPKSLALEHFSTSFNSVADHGDCNTQGFRDTPYQYIYDRPETDARDASFDYGHCECGDMREISWVLDLVNLKCPRCHRSIHSVCYGFQSNNDVEDVECYSCRRVALMPHEVRTIMTVRKFYHYYWNVGKKRDISSFNPSKRHHRVALENLAINEDQYNLLVNWVISKGMVQDGVIRRNKTTRGIGNQLMTESVQWLRSYLGDLCEHRDDTDPIDTIDTIETTEIIQDTNLHDLQAH</sequence>
<reference evidence="1" key="1">
    <citation type="submission" date="2014-02" db="EMBL/GenBank/DDBJ databases">
        <authorList>
            <person name="Genoscope - CEA"/>
        </authorList>
    </citation>
    <scope>NUCLEOTIDE SEQUENCE</scope>
    <source>
        <strain evidence="1">LS3</strain>
    </source>
</reference>
<dbReference type="AlphaFoldDB" id="A0A060SY06"/>
<protein>
    <submittedName>
        <fullName evidence="1">ARAD1A16764p</fullName>
    </submittedName>
</protein>
<evidence type="ECO:0000313" key="1">
    <source>
        <dbReference type="EMBL" id="CDP33755.1"/>
    </source>
</evidence>
<gene>
    <name evidence="1" type="ORF">GNLVRS02_ARAD1A16764g</name>
</gene>
<dbReference type="EMBL" id="HG937691">
    <property type="protein sequence ID" value="CDP33755.1"/>
    <property type="molecule type" value="Genomic_DNA"/>
</dbReference>
<proteinExistence type="predicted"/>
<name>A0A060SY06_BLAAD</name>
<accession>A0A060SY06</accession>
<reference evidence="1" key="2">
    <citation type="submission" date="2014-06" db="EMBL/GenBank/DDBJ databases">
        <title>The complete genome of Blastobotrys (Arxula) adeninivorans LS3 - a yeast of biotechnological interest.</title>
        <authorList>
            <person name="Kunze G."/>
            <person name="Gaillardin C."/>
            <person name="Czernicka M."/>
            <person name="Durrens P."/>
            <person name="Martin T."/>
            <person name="Boer E."/>
            <person name="Gabaldon T."/>
            <person name="Cruz J."/>
            <person name="Talla E."/>
            <person name="Marck C."/>
            <person name="Goffeau A."/>
            <person name="Barbe V."/>
            <person name="Baret P."/>
            <person name="Baronian K."/>
            <person name="Beier S."/>
            <person name="Bleykasten C."/>
            <person name="Bode R."/>
            <person name="Casaregola S."/>
            <person name="Despons L."/>
            <person name="Fairhead C."/>
            <person name="Giersberg M."/>
            <person name="Gierski P."/>
            <person name="Hahnel U."/>
            <person name="Hartmann A."/>
            <person name="Jankowska D."/>
            <person name="Jubin C."/>
            <person name="Jung P."/>
            <person name="Lafontaine I."/>
            <person name="Leh-Louis V."/>
            <person name="Lemaire M."/>
            <person name="Marcet-Houben M."/>
            <person name="Mascher M."/>
            <person name="Morel G."/>
            <person name="Richard G.-F."/>
            <person name="Riechen J."/>
            <person name="Sacerdot C."/>
            <person name="Sarkar A."/>
            <person name="Savel G."/>
            <person name="Schacherer J."/>
            <person name="Sherman D."/>
            <person name="Straub M.-L."/>
            <person name="Stein N."/>
            <person name="Thierry A."/>
            <person name="Trautwein-Schult A."/>
            <person name="Westhof E."/>
            <person name="Worch S."/>
            <person name="Dujon B."/>
            <person name="Souciet J.-L."/>
            <person name="Wincker P."/>
            <person name="Scholz U."/>
            <person name="Neuveglise N."/>
        </authorList>
    </citation>
    <scope>NUCLEOTIDE SEQUENCE</scope>
    <source>
        <strain evidence="1">LS3</strain>
    </source>
</reference>
<organism evidence="1">
    <name type="scientific">Blastobotrys adeninivorans</name>
    <name type="common">Yeast</name>
    <name type="synonym">Arxula adeninivorans</name>
    <dbReference type="NCBI Taxonomy" id="409370"/>
    <lineage>
        <taxon>Eukaryota</taxon>
        <taxon>Fungi</taxon>
        <taxon>Dikarya</taxon>
        <taxon>Ascomycota</taxon>
        <taxon>Saccharomycotina</taxon>
        <taxon>Dipodascomycetes</taxon>
        <taxon>Dipodascales</taxon>
        <taxon>Trichomonascaceae</taxon>
        <taxon>Blastobotrys</taxon>
    </lineage>
</organism>